<accession>X1FR34</accession>
<comment type="caution">
    <text evidence="1">The sequence shown here is derived from an EMBL/GenBank/DDBJ whole genome shotgun (WGS) entry which is preliminary data.</text>
</comment>
<sequence length="42" mass="4695">MNVDFPGFDEELKSGQKHELLLVMVQTHIAAEGLRMAKPADQ</sequence>
<evidence type="ECO:0000313" key="1">
    <source>
        <dbReference type="EMBL" id="GAH34965.1"/>
    </source>
</evidence>
<dbReference type="AlphaFoldDB" id="X1FR34"/>
<reference evidence="1" key="1">
    <citation type="journal article" date="2014" name="Front. Microbiol.">
        <title>High frequency of phylogenetically diverse reductive dehalogenase-homologous genes in deep subseafloor sedimentary metagenomes.</title>
        <authorList>
            <person name="Kawai M."/>
            <person name="Futagami T."/>
            <person name="Toyoda A."/>
            <person name="Takaki Y."/>
            <person name="Nishi S."/>
            <person name="Hori S."/>
            <person name="Arai W."/>
            <person name="Tsubouchi T."/>
            <person name="Morono Y."/>
            <person name="Uchiyama I."/>
            <person name="Ito T."/>
            <person name="Fujiyama A."/>
            <person name="Inagaki F."/>
            <person name="Takami H."/>
        </authorList>
    </citation>
    <scope>NUCLEOTIDE SEQUENCE</scope>
    <source>
        <strain evidence="1">Expedition CK06-06</strain>
    </source>
</reference>
<dbReference type="EMBL" id="BARU01009282">
    <property type="protein sequence ID" value="GAH34965.1"/>
    <property type="molecule type" value="Genomic_DNA"/>
</dbReference>
<gene>
    <name evidence="1" type="ORF">S03H2_17941</name>
</gene>
<name>X1FR34_9ZZZZ</name>
<proteinExistence type="predicted"/>
<protein>
    <submittedName>
        <fullName evidence="1">Uncharacterized protein</fullName>
    </submittedName>
</protein>
<organism evidence="1">
    <name type="scientific">marine sediment metagenome</name>
    <dbReference type="NCBI Taxonomy" id="412755"/>
    <lineage>
        <taxon>unclassified sequences</taxon>
        <taxon>metagenomes</taxon>
        <taxon>ecological metagenomes</taxon>
    </lineage>
</organism>